<dbReference type="EMBL" id="JBHSGO010000185">
    <property type="protein sequence ID" value="MFC4666233.1"/>
    <property type="molecule type" value="Genomic_DNA"/>
</dbReference>
<dbReference type="Gene3D" id="3.10.50.40">
    <property type="match status" value="2"/>
</dbReference>
<keyword evidence="2 5" id="KW-0413">Isomerase</keyword>
<organism evidence="5 6">
    <name type="scientific">Falsiporphyromonas endometrii</name>
    <dbReference type="NCBI Taxonomy" id="1387297"/>
    <lineage>
        <taxon>Bacteria</taxon>
        <taxon>Pseudomonadati</taxon>
        <taxon>Bacteroidota</taxon>
        <taxon>Bacteroidia</taxon>
        <taxon>Bacteroidales</taxon>
        <taxon>Porphyromonadaceae</taxon>
        <taxon>Falsiporphyromonas</taxon>
    </lineage>
</organism>
<protein>
    <submittedName>
        <fullName evidence="5">Peptidylprolyl isomerase</fullName>
    </submittedName>
</protein>
<dbReference type="Gene3D" id="1.10.4030.10">
    <property type="entry name" value="Porin chaperone SurA, peptide-binding domain"/>
    <property type="match status" value="1"/>
</dbReference>
<feature type="signal peptide" evidence="3">
    <location>
        <begin position="1"/>
        <end position="25"/>
    </location>
</feature>
<reference evidence="6" key="1">
    <citation type="journal article" date="2019" name="Int. J. Syst. Evol. Microbiol.">
        <title>The Global Catalogue of Microorganisms (GCM) 10K type strain sequencing project: providing services to taxonomists for standard genome sequencing and annotation.</title>
        <authorList>
            <consortium name="The Broad Institute Genomics Platform"/>
            <consortium name="The Broad Institute Genome Sequencing Center for Infectious Disease"/>
            <person name="Wu L."/>
            <person name="Ma J."/>
        </authorList>
    </citation>
    <scope>NUCLEOTIDE SEQUENCE [LARGE SCALE GENOMIC DNA]</scope>
    <source>
        <strain evidence="6">CGMCC 4.7357</strain>
    </source>
</reference>
<comment type="caution">
    <text evidence="5">The sequence shown here is derived from an EMBL/GenBank/DDBJ whole genome shotgun (WGS) entry which is preliminary data.</text>
</comment>
<dbReference type="InterPro" id="IPR046357">
    <property type="entry name" value="PPIase_dom_sf"/>
</dbReference>
<dbReference type="SUPFAM" id="SSF54534">
    <property type="entry name" value="FKBP-like"/>
    <property type="match status" value="2"/>
</dbReference>
<evidence type="ECO:0000259" key="4">
    <source>
        <dbReference type="PROSITE" id="PS50198"/>
    </source>
</evidence>
<feature type="chain" id="PRO_5045574017" evidence="3">
    <location>
        <begin position="26"/>
        <end position="464"/>
    </location>
</feature>
<feature type="domain" description="PpiC" evidence="4">
    <location>
        <begin position="177"/>
        <end position="280"/>
    </location>
</feature>
<evidence type="ECO:0000256" key="3">
    <source>
        <dbReference type="SAM" id="SignalP"/>
    </source>
</evidence>
<accession>A0ABV9K8R7</accession>
<gene>
    <name evidence="5" type="ORF">ACFO3G_06430</name>
</gene>
<dbReference type="Pfam" id="PF00639">
    <property type="entry name" value="Rotamase"/>
    <property type="match status" value="2"/>
</dbReference>
<sequence length="464" mass="52726">MTYKQRIFSVAMVAMAALASTSVVSAQKNVIDEVIWMVGDEPILKSDVEGQKVYMMSEGHQVSKDADCLIPEQIAVQKLFLNQAKIDSIKVDDAMVNRNVDNWLNNAITNYFGTREKMEEYFGKKYSQIRDDQRRQAKNGEIVRQMQQKIVANVKVSPSDIRSFYASIPQDSLPFVPTSLQVQIIALKPQIPLSAIDDVKAKLRDFADQVNSGKSDFTTLARLYSEDKRTAMQGGEYGYVGRASLDPEFADVVFNLPENSKHVSQVIKTDAGYHIVQLIDHKGDLINFRQILLTPKFDDKVLDASVNRLDSIRKVITDGKISFANAVRLYSEDKNTFKNEGLMMNMKENSELGGSAFFKLEDLPQDISRAVYGLKVGDITQPFIITNDKGQKEIAIVKLKSENEGHKANLVDDFQIIKNMALNDKRQKVIDSWIRDKQKTTYVYMNPEYRNCKFQYPGWNHSEQ</sequence>
<dbReference type="Proteomes" id="UP001596020">
    <property type="component" value="Unassembled WGS sequence"/>
</dbReference>
<dbReference type="InterPro" id="IPR027304">
    <property type="entry name" value="Trigger_fact/SurA_dom_sf"/>
</dbReference>
<evidence type="ECO:0000256" key="1">
    <source>
        <dbReference type="ARBA" id="ARBA00022729"/>
    </source>
</evidence>
<dbReference type="RefSeq" id="WP_380079099.1">
    <property type="nucleotide sequence ID" value="NZ_JBHSGO010000185.1"/>
</dbReference>
<dbReference type="InterPro" id="IPR000297">
    <property type="entry name" value="PPIase_PpiC"/>
</dbReference>
<keyword evidence="2" id="KW-0697">Rotamase</keyword>
<dbReference type="PANTHER" id="PTHR47637:SF1">
    <property type="entry name" value="CHAPERONE SURA"/>
    <property type="match status" value="1"/>
</dbReference>
<dbReference type="GO" id="GO:0016853">
    <property type="term" value="F:isomerase activity"/>
    <property type="evidence" value="ECO:0007669"/>
    <property type="project" value="UniProtKB-KW"/>
</dbReference>
<dbReference type="PANTHER" id="PTHR47637">
    <property type="entry name" value="CHAPERONE SURA"/>
    <property type="match status" value="1"/>
</dbReference>
<keyword evidence="6" id="KW-1185">Reference proteome</keyword>
<dbReference type="PROSITE" id="PS50198">
    <property type="entry name" value="PPIC_PPIASE_2"/>
    <property type="match status" value="2"/>
</dbReference>
<dbReference type="SUPFAM" id="SSF109998">
    <property type="entry name" value="Triger factor/SurA peptide-binding domain-like"/>
    <property type="match status" value="1"/>
</dbReference>
<evidence type="ECO:0000313" key="6">
    <source>
        <dbReference type="Proteomes" id="UP001596020"/>
    </source>
</evidence>
<name>A0ABV9K8R7_9PORP</name>
<proteinExistence type="predicted"/>
<evidence type="ECO:0000256" key="2">
    <source>
        <dbReference type="PROSITE-ProRule" id="PRU00278"/>
    </source>
</evidence>
<evidence type="ECO:0000313" key="5">
    <source>
        <dbReference type="EMBL" id="MFC4666233.1"/>
    </source>
</evidence>
<keyword evidence="1 3" id="KW-0732">Signal</keyword>
<dbReference type="InterPro" id="IPR050280">
    <property type="entry name" value="OMP_Chaperone_SurA"/>
</dbReference>
<feature type="domain" description="PpiC" evidence="4">
    <location>
        <begin position="283"/>
        <end position="383"/>
    </location>
</feature>